<comment type="caution">
    <text evidence="2">The sequence shown here is derived from an EMBL/GenBank/DDBJ whole genome shotgun (WGS) entry which is preliminary data.</text>
</comment>
<dbReference type="AlphaFoldDB" id="A0A5C7IAV2"/>
<organism evidence="2 3">
    <name type="scientific">Acer yangbiense</name>
    <dbReference type="NCBI Taxonomy" id="1000413"/>
    <lineage>
        <taxon>Eukaryota</taxon>
        <taxon>Viridiplantae</taxon>
        <taxon>Streptophyta</taxon>
        <taxon>Embryophyta</taxon>
        <taxon>Tracheophyta</taxon>
        <taxon>Spermatophyta</taxon>
        <taxon>Magnoliopsida</taxon>
        <taxon>eudicotyledons</taxon>
        <taxon>Gunneridae</taxon>
        <taxon>Pentapetalae</taxon>
        <taxon>rosids</taxon>
        <taxon>malvids</taxon>
        <taxon>Sapindales</taxon>
        <taxon>Sapindaceae</taxon>
        <taxon>Hippocastanoideae</taxon>
        <taxon>Acereae</taxon>
        <taxon>Acer</taxon>
    </lineage>
</organism>
<accession>A0A5C7IAV2</accession>
<feature type="region of interest" description="Disordered" evidence="1">
    <location>
        <begin position="73"/>
        <end position="124"/>
    </location>
</feature>
<name>A0A5C7IAV2_9ROSI</name>
<dbReference type="PANTHER" id="PTHR33710:SF71">
    <property type="entry name" value="ENDONUCLEASE_EXONUCLEASE_PHOSPHATASE DOMAIN-CONTAINING PROTEIN"/>
    <property type="match status" value="1"/>
</dbReference>
<dbReference type="PANTHER" id="PTHR33710">
    <property type="entry name" value="BNAC02G09200D PROTEIN"/>
    <property type="match status" value="1"/>
</dbReference>
<evidence type="ECO:0008006" key="4">
    <source>
        <dbReference type="Google" id="ProtNLM"/>
    </source>
</evidence>
<evidence type="ECO:0000256" key="1">
    <source>
        <dbReference type="SAM" id="MobiDB-lite"/>
    </source>
</evidence>
<feature type="compositionally biased region" description="Polar residues" evidence="1">
    <location>
        <begin position="73"/>
        <end position="83"/>
    </location>
</feature>
<protein>
    <recommendedName>
        <fullName evidence="4">RNase H type-1 domain-containing protein</fullName>
    </recommendedName>
</protein>
<dbReference type="OrthoDB" id="1001388at2759"/>
<dbReference type="EMBL" id="VAHF01000003">
    <property type="protein sequence ID" value="TXG66327.1"/>
    <property type="molecule type" value="Genomic_DNA"/>
</dbReference>
<evidence type="ECO:0000313" key="2">
    <source>
        <dbReference type="EMBL" id="TXG66327.1"/>
    </source>
</evidence>
<proteinExistence type="predicted"/>
<evidence type="ECO:0000313" key="3">
    <source>
        <dbReference type="Proteomes" id="UP000323000"/>
    </source>
</evidence>
<sequence length="362" mass="41215">MIMVEDTKNLRLKGTTKENMGKESRVLLRNNEDLDSITVCKSGNAIEQKTAVSGTMDANKIELLQLAMSQNKENITDDSTQNPKRMETTEAANNPVTSENVSIQEGAMGLEDNRGKSTNQKKWKWPAREKCGTANDGNQNLELVAGGGLSLLWKNDIEVSIRSFTKGHIDATGKSNLPWIVVGYVGNKYTWSNRQFKGDLIQERLDKAFCCLEWRKTFPAAIVLHKEWMGSDHKAIIIDKVYKHDPTKGKNRSGGSRFHFEHAWAEEVECRSIVEKVWKNKSGLGVITDLKTNVAEFSNQLGEWNKRKRRECLRELNELKVEQPALHEKEDNSLADRIIELYALFVVKDQKQWTMPYGDVRM</sequence>
<reference evidence="3" key="1">
    <citation type="journal article" date="2019" name="Gigascience">
        <title>De novo genome assembly of the endangered Acer yangbiense, a plant species with extremely small populations endemic to Yunnan Province, China.</title>
        <authorList>
            <person name="Yang J."/>
            <person name="Wariss H.M."/>
            <person name="Tao L."/>
            <person name="Zhang R."/>
            <person name="Yun Q."/>
            <person name="Hollingsworth P."/>
            <person name="Dao Z."/>
            <person name="Luo G."/>
            <person name="Guo H."/>
            <person name="Ma Y."/>
            <person name="Sun W."/>
        </authorList>
    </citation>
    <scope>NUCLEOTIDE SEQUENCE [LARGE SCALE GENOMIC DNA]</scope>
    <source>
        <strain evidence="3">cv. Malutang</strain>
    </source>
</reference>
<gene>
    <name evidence="2" type="ORF">EZV62_007602</name>
</gene>
<dbReference type="Proteomes" id="UP000323000">
    <property type="component" value="Chromosome 3"/>
</dbReference>
<feature type="compositionally biased region" description="Polar residues" evidence="1">
    <location>
        <begin position="90"/>
        <end position="103"/>
    </location>
</feature>
<keyword evidence="3" id="KW-1185">Reference proteome</keyword>